<dbReference type="CDD" id="cd13965">
    <property type="entry name" value="PT_UbiA_3"/>
    <property type="match status" value="1"/>
</dbReference>
<dbReference type="InterPro" id="IPR000537">
    <property type="entry name" value="UbiA_prenyltransferase"/>
</dbReference>
<keyword evidence="2 5" id="KW-0812">Transmembrane</keyword>
<keyword evidence="6" id="KW-0808">Transferase</keyword>
<evidence type="ECO:0000256" key="5">
    <source>
        <dbReference type="SAM" id="Phobius"/>
    </source>
</evidence>
<dbReference type="EMBL" id="JACAZI010000010">
    <property type="protein sequence ID" value="KAF7349930.1"/>
    <property type="molecule type" value="Genomic_DNA"/>
</dbReference>
<dbReference type="Gene3D" id="1.10.357.140">
    <property type="entry name" value="UbiA prenyltransferase"/>
    <property type="match status" value="1"/>
</dbReference>
<evidence type="ECO:0000256" key="3">
    <source>
        <dbReference type="ARBA" id="ARBA00022989"/>
    </source>
</evidence>
<dbReference type="GO" id="GO:0016020">
    <property type="term" value="C:membrane"/>
    <property type="evidence" value="ECO:0007669"/>
    <property type="project" value="UniProtKB-SubCell"/>
</dbReference>
<dbReference type="InterPro" id="IPR050475">
    <property type="entry name" value="Prenyltransferase_related"/>
</dbReference>
<dbReference type="PANTHER" id="PTHR42723:SF1">
    <property type="entry name" value="CHLOROPHYLL SYNTHASE, CHLOROPLASTIC"/>
    <property type="match status" value="1"/>
</dbReference>
<feature type="transmembrane region" description="Helical" evidence="5">
    <location>
        <begin position="171"/>
        <end position="193"/>
    </location>
</feature>
<keyword evidence="3 5" id="KW-1133">Transmembrane helix</keyword>
<evidence type="ECO:0000256" key="2">
    <source>
        <dbReference type="ARBA" id="ARBA00022692"/>
    </source>
</evidence>
<evidence type="ECO:0000256" key="1">
    <source>
        <dbReference type="ARBA" id="ARBA00004141"/>
    </source>
</evidence>
<name>A0A8H7CTR7_9AGAR</name>
<organism evidence="6 7">
    <name type="scientific">Mycena venus</name>
    <dbReference type="NCBI Taxonomy" id="2733690"/>
    <lineage>
        <taxon>Eukaryota</taxon>
        <taxon>Fungi</taxon>
        <taxon>Dikarya</taxon>
        <taxon>Basidiomycota</taxon>
        <taxon>Agaricomycotina</taxon>
        <taxon>Agaricomycetes</taxon>
        <taxon>Agaricomycetidae</taxon>
        <taxon>Agaricales</taxon>
        <taxon>Marasmiineae</taxon>
        <taxon>Mycenaceae</taxon>
        <taxon>Mycena</taxon>
    </lineage>
</organism>
<evidence type="ECO:0000313" key="7">
    <source>
        <dbReference type="Proteomes" id="UP000620124"/>
    </source>
</evidence>
<accession>A0A8H7CTR7</accession>
<dbReference type="InterPro" id="IPR044878">
    <property type="entry name" value="UbiA_sf"/>
</dbReference>
<comment type="caution">
    <text evidence="6">The sequence shown here is derived from an EMBL/GenBank/DDBJ whole genome shotgun (WGS) entry which is preliminary data.</text>
</comment>
<dbReference type="PANTHER" id="PTHR42723">
    <property type="entry name" value="CHLOROPHYLL SYNTHASE"/>
    <property type="match status" value="1"/>
</dbReference>
<feature type="transmembrane region" description="Helical" evidence="5">
    <location>
        <begin position="127"/>
        <end position="159"/>
    </location>
</feature>
<dbReference type="GO" id="GO:0016765">
    <property type="term" value="F:transferase activity, transferring alkyl or aryl (other than methyl) groups"/>
    <property type="evidence" value="ECO:0007669"/>
    <property type="project" value="InterPro"/>
</dbReference>
<comment type="subcellular location">
    <subcellularLocation>
        <location evidence="1">Membrane</location>
        <topology evidence="1">Multi-pass membrane protein</topology>
    </subcellularLocation>
</comment>
<keyword evidence="4 5" id="KW-0472">Membrane</keyword>
<reference evidence="6" key="1">
    <citation type="submission" date="2020-05" db="EMBL/GenBank/DDBJ databases">
        <title>Mycena genomes resolve the evolution of fungal bioluminescence.</title>
        <authorList>
            <person name="Tsai I.J."/>
        </authorList>
    </citation>
    <scope>NUCLEOTIDE SEQUENCE</scope>
    <source>
        <strain evidence="6">CCC161011</strain>
    </source>
</reference>
<dbReference type="AlphaFoldDB" id="A0A8H7CTR7"/>
<evidence type="ECO:0000256" key="4">
    <source>
        <dbReference type="ARBA" id="ARBA00023136"/>
    </source>
</evidence>
<dbReference type="Pfam" id="PF01040">
    <property type="entry name" value="UbiA"/>
    <property type="match status" value="1"/>
</dbReference>
<keyword evidence="7" id="KW-1185">Reference proteome</keyword>
<proteinExistence type="predicted"/>
<feature type="transmembrane region" description="Helical" evidence="5">
    <location>
        <begin position="264"/>
        <end position="282"/>
    </location>
</feature>
<dbReference type="OrthoDB" id="434972at2759"/>
<gene>
    <name evidence="6" type="ORF">MVEN_01293700</name>
</gene>
<dbReference type="Proteomes" id="UP000620124">
    <property type="component" value="Unassembled WGS sequence"/>
</dbReference>
<evidence type="ECO:0000313" key="6">
    <source>
        <dbReference type="EMBL" id="KAF7349930.1"/>
    </source>
</evidence>
<sequence>MAEASRQAKYPQQQISRNIGSTLGFVYVSNAIKHEIRVFWYFTWRDLSASLIPGMACTIAALRSLDSPPSTEVIIRSLGRSIVYFLLYTYSFDIANQINGVDEDRINKPDRPLSSGRSSLPGAYIRWYATTALFLVLGAAWAVFPWTALFVVITIYTSFYDGDKHWTTKNLLFMSTGSLCILQAAWGLAAPITTRETRWALLLSGAFGIVASVQDMRDIEGDKVAGRRTLPIVLGSHFRSVMAAAICTVPAICWKLDLLRHSHWLVSYCGVLLTLAMFYMAYRVLRGHSPEYDHQTYMV</sequence>
<protein>
    <submittedName>
        <fullName evidence="6">UbiA prenyltransferase</fullName>
    </submittedName>
</protein>
<feature type="transmembrane region" description="Helical" evidence="5">
    <location>
        <begin position="229"/>
        <end position="252"/>
    </location>
</feature>